<dbReference type="EMBL" id="RQER01000011">
    <property type="protein sequence ID" value="TGJ98356.1"/>
    <property type="molecule type" value="Genomic_DNA"/>
</dbReference>
<dbReference type="GO" id="GO:0008236">
    <property type="term" value="F:serine-type peptidase activity"/>
    <property type="evidence" value="ECO:0007669"/>
    <property type="project" value="InterPro"/>
</dbReference>
<sequence length="308" mass="34703">MRNQFLRFLVLIGLNACNPVFNGAIVRQPATTPKVNPANPVSVMIYKDNEFGAEWLKKSNAESLILKAKDGTTLHGYYIRNDRPSKQLVILIHGHRADARMMAKYAVLYQHLGYNVFMADNRAHGSSEGEYIGMGWLDRLDYLEWIDILIKKLGKDTKIVLHGVSMGGATVLMMSGEALPSQIKAIVEDSGYTSVHDELSHQINNLYHIPTFPLLNLASSKTKDKAGYSFEEASALEAVKRSKTPTLFIHGEQDNYNPVWMAQKLYEAANCPKELWIVPGALHAMSYHDQPEQYRETVAKFLKKYTAK</sequence>
<evidence type="ECO:0000313" key="3">
    <source>
        <dbReference type="EMBL" id="TGL43270.1"/>
    </source>
</evidence>
<reference evidence="4 5" key="2">
    <citation type="journal article" date="2019" name="PLoS Negl. Trop. Dis.">
        <title>Revisiting the worldwide diversity of Leptospira species in the environment.</title>
        <authorList>
            <person name="Vincent A.T."/>
            <person name="Schiettekatte O."/>
            <person name="Bourhy P."/>
            <person name="Veyrier F.J."/>
            <person name="Picardeau M."/>
        </authorList>
    </citation>
    <scope>NUCLEOTIDE SEQUENCE [LARGE SCALE GENOMIC DNA]</scope>
    <source>
        <strain evidence="4">201702690</strain>
        <strain evidence="2 5">SSW18</strain>
    </source>
</reference>
<dbReference type="Gene3D" id="3.40.50.1820">
    <property type="entry name" value="alpha/beta hydrolase"/>
    <property type="match status" value="1"/>
</dbReference>
<dbReference type="PANTHER" id="PTHR43358">
    <property type="entry name" value="ALPHA/BETA-HYDROLASE"/>
    <property type="match status" value="1"/>
</dbReference>
<evidence type="ECO:0000259" key="1">
    <source>
        <dbReference type="Pfam" id="PF00326"/>
    </source>
</evidence>
<dbReference type="SUPFAM" id="SSF53474">
    <property type="entry name" value="alpha/beta-Hydrolases"/>
    <property type="match status" value="1"/>
</dbReference>
<dbReference type="Pfam" id="PF00326">
    <property type="entry name" value="Peptidase_S9"/>
    <property type="match status" value="1"/>
</dbReference>
<keyword evidence="2" id="KW-0378">Hydrolase</keyword>
<keyword evidence="4" id="KW-1185">Reference proteome</keyword>
<name>A0A5F1ZYE3_9LEPT</name>
<evidence type="ECO:0000313" key="2">
    <source>
        <dbReference type="EMBL" id="TGJ98356.1"/>
    </source>
</evidence>
<comment type="caution">
    <text evidence="2">The sequence shown here is derived from an EMBL/GenBank/DDBJ whole genome shotgun (WGS) entry which is preliminary data.</text>
</comment>
<evidence type="ECO:0000313" key="4">
    <source>
        <dbReference type="Proteomes" id="UP000297273"/>
    </source>
</evidence>
<dbReference type="InterPro" id="IPR052920">
    <property type="entry name" value="DNA-binding_regulatory"/>
</dbReference>
<dbReference type="Proteomes" id="UP000297946">
    <property type="component" value="Unassembled WGS sequence"/>
</dbReference>
<dbReference type="RefSeq" id="WP_135642167.1">
    <property type="nucleotide sequence ID" value="NZ_RQER01000011.1"/>
</dbReference>
<dbReference type="AlphaFoldDB" id="A0A5F1ZYE3"/>
<organism evidence="2 5">
    <name type="scientific">Leptospira langatensis</name>
    <dbReference type="NCBI Taxonomy" id="2484983"/>
    <lineage>
        <taxon>Bacteria</taxon>
        <taxon>Pseudomonadati</taxon>
        <taxon>Spirochaetota</taxon>
        <taxon>Spirochaetia</taxon>
        <taxon>Leptospirales</taxon>
        <taxon>Leptospiraceae</taxon>
        <taxon>Leptospira</taxon>
    </lineage>
</organism>
<dbReference type="EMBL" id="RQGC01000001">
    <property type="protein sequence ID" value="TGL43270.1"/>
    <property type="molecule type" value="Genomic_DNA"/>
</dbReference>
<proteinExistence type="predicted"/>
<dbReference type="InterPro" id="IPR029058">
    <property type="entry name" value="AB_hydrolase_fold"/>
</dbReference>
<reference evidence="3" key="1">
    <citation type="submission" date="2018-10" db="EMBL/GenBank/DDBJ databases">
        <authorList>
            <person name="Vincent A.T."/>
            <person name="Schiettekatte O."/>
            <person name="Bourhy P."/>
            <person name="Veyrier F.J."/>
            <person name="Picardeau M."/>
        </authorList>
    </citation>
    <scope>NUCLEOTIDE SEQUENCE</scope>
    <source>
        <strain evidence="3">201702690</strain>
    </source>
</reference>
<dbReference type="InterPro" id="IPR001375">
    <property type="entry name" value="Peptidase_S9_cat"/>
</dbReference>
<evidence type="ECO:0000313" key="5">
    <source>
        <dbReference type="Proteomes" id="UP000297946"/>
    </source>
</evidence>
<dbReference type="Proteomes" id="UP000297273">
    <property type="component" value="Unassembled WGS sequence"/>
</dbReference>
<dbReference type="GO" id="GO:0006508">
    <property type="term" value="P:proteolysis"/>
    <property type="evidence" value="ECO:0007669"/>
    <property type="project" value="InterPro"/>
</dbReference>
<protein>
    <submittedName>
        <fullName evidence="2">Alpha/beta hydrolase</fullName>
    </submittedName>
</protein>
<dbReference type="OrthoDB" id="9805123at2"/>
<dbReference type="PANTHER" id="PTHR43358:SF4">
    <property type="entry name" value="ALPHA_BETA HYDROLASE FOLD-1 DOMAIN-CONTAINING PROTEIN"/>
    <property type="match status" value="1"/>
</dbReference>
<feature type="domain" description="Peptidase S9 prolyl oligopeptidase catalytic" evidence="1">
    <location>
        <begin position="108"/>
        <end position="306"/>
    </location>
</feature>
<gene>
    <name evidence="2" type="ORF">EHO57_17260</name>
    <name evidence="3" type="ORF">EHQ53_01120</name>
</gene>
<accession>A0A5F1ZYE3</accession>